<proteinExistence type="predicted"/>
<sequence>MDTELTVAVAQILTGAATLVVAFFLAGQLALQRKVLSRAHEDADRELTLTSLGLFLQYLQSRTTSDSLRQLYAKRHEGLDNLDASDLDGLSTHLRAGYLLTNTEWRLNRNRNLPGYYIKRFDGLMDSVGGRQYYVQSGRAIINQPNLIEFADEVYAKLEGKPVPETAGKAIGFVS</sequence>
<reference evidence="2" key="1">
    <citation type="submission" date="2018-05" db="EMBL/GenBank/DDBJ databases">
        <authorList>
            <person name="Lanie J.A."/>
            <person name="Ng W.-L."/>
            <person name="Kazmierczak K.M."/>
            <person name="Andrzejewski T.M."/>
            <person name="Davidsen T.M."/>
            <person name="Wayne K.J."/>
            <person name="Tettelin H."/>
            <person name="Glass J.I."/>
            <person name="Rusch D."/>
            <person name="Podicherti R."/>
            <person name="Tsui H.-C.T."/>
            <person name="Winkler M.E."/>
        </authorList>
    </citation>
    <scope>NUCLEOTIDE SEQUENCE</scope>
</reference>
<feature type="transmembrane region" description="Helical" evidence="1">
    <location>
        <begin position="12"/>
        <end position="31"/>
    </location>
</feature>
<accession>A0A381VF49</accession>
<keyword evidence="1" id="KW-0812">Transmembrane</keyword>
<evidence type="ECO:0000313" key="2">
    <source>
        <dbReference type="EMBL" id="SVA38804.1"/>
    </source>
</evidence>
<gene>
    <name evidence="2" type="ORF">METZ01_LOCUS91658</name>
</gene>
<keyword evidence="1" id="KW-1133">Transmembrane helix</keyword>
<dbReference type="AlphaFoldDB" id="A0A381VF49"/>
<protein>
    <submittedName>
        <fullName evidence="2">Uncharacterized protein</fullName>
    </submittedName>
</protein>
<name>A0A381VF49_9ZZZZ</name>
<organism evidence="2">
    <name type="scientific">marine metagenome</name>
    <dbReference type="NCBI Taxonomy" id="408172"/>
    <lineage>
        <taxon>unclassified sequences</taxon>
        <taxon>metagenomes</taxon>
        <taxon>ecological metagenomes</taxon>
    </lineage>
</organism>
<evidence type="ECO:0000256" key="1">
    <source>
        <dbReference type="SAM" id="Phobius"/>
    </source>
</evidence>
<dbReference type="EMBL" id="UINC01008631">
    <property type="protein sequence ID" value="SVA38804.1"/>
    <property type="molecule type" value="Genomic_DNA"/>
</dbReference>
<keyword evidence="1" id="KW-0472">Membrane</keyword>